<evidence type="ECO:0000313" key="3">
    <source>
        <dbReference type="EMBL" id="OLP81673.1"/>
    </source>
</evidence>
<evidence type="ECO:0000259" key="2">
    <source>
        <dbReference type="Pfam" id="PF03372"/>
    </source>
</evidence>
<feature type="transmembrane region" description="Helical" evidence="1">
    <location>
        <begin position="77"/>
        <end position="98"/>
    </location>
</feature>
<dbReference type="AlphaFoldDB" id="A0A1Q9CFE7"/>
<dbReference type="OrthoDB" id="407020at2759"/>
<keyword evidence="4" id="KW-1185">Reference proteome</keyword>
<proteinExistence type="predicted"/>
<keyword evidence="1" id="KW-0812">Transmembrane</keyword>
<reference evidence="3 4" key="1">
    <citation type="submission" date="2016-02" db="EMBL/GenBank/DDBJ databases">
        <title>Genome analysis of coral dinoflagellate symbionts highlights evolutionary adaptations to a symbiotic lifestyle.</title>
        <authorList>
            <person name="Aranda M."/>
            <person name="Li Y."/>
            <person name="Liew Y.J."/>
            <person name="Baumgarten S."/>
            <person name="Simakov O."/>
            <person name="Wilson M."/>
            <person name="Piel J."/>
            <person name="Ashoor H."/>
            <person name="Bougouffa S."/>
            <person name="Bajic V.B."/>
            <person name="Ryu T."/>
            <person name="Ravasi T."/>
            <person name="Bayer T."/>
            <person name="Micklem G."/>
            <person name="Kim H."/>
            <person name="Bhak J."/>
            <person name="Lajeunesse T.C."/>
            <person name="Voolstra C.R."/>
        </authorList>
    </citation>
    <scope>NUCLEOTIDE SEQUENCE [LARGE SCALE GENOMIC DNA]</scope>
    <source>
        <strain evidence="3 4">CCMP2467</strain>
    </source>
</reference>
<keyword evidence="1" id="KW-0472">Membrane</keyword>
<dbReference type="Pfam" id="PF03372">
    <property type="entry name" value="Exo_endo_phos"/>
    <property type="match status" value="1"/>
</dbReference>
<organism evidence="3 4">
    <name type="scientific">Symbiodinium microadriaticum</name>
    <name type="common">Dinoflagellate</name>
    <name type="synonym">Zooxanthella microadriatica</name>
    <dbReference type="NCBI Taxonomy" id="2951"/>
    <lineage>
        <taxon>Eukaryota</taxon>
        <taxon>Sar</taxon>
        <taxon>Alveolata</taxon>
        <taxon>Dinophyceae</taxon>
        <taxon>Suessiales</taxon>
        <taxon>Symbiodiniaceae</taxon>
        <taxon>Symbiodinium</taxon>
    </lineage>
</organism>
<dbReference type="EMBL" id="LSRX01001258">
    <property type="protein sequence ID" value="OLP81673.1"/>
    <property type="molecule type" value="Genomic_DNA"/>
</dbReference>
<sequence>MGACQRTYRASAAGLHLRCPIFQIPTTERGMFLDSRRVTIHADEERDAEGLLASSEQCSADDNFSRKVEACWTRRPAAIASLLLSVGVLTGIGVGFRLRGQHGNLRQPAYASLYKFGQAADLSHYEKAIEGICSKNAQHDHSQAVPITKPMVLPRANLCTSKLLSDDFPCGFTRNWSCPSFPPAVKANATGVAANDGSLGYHCCCEIERLRSVTWSRHPFKDDADSMPEPQKVRIKVVTYNIFWWNLFGIHKGNGGTAGGVVATSNVREPIDLIAFQECRDKDRVLDDAGLLNSFHTFAGMYEKCIALNKEAWIWLEEGEEDVATDVYWNNFGPRGVIWARVMHRASGLRVFFANHHGPLAVNSGGQCGGFRTARNLLRVIHERSESGDIVILAGDFNANPASHTIQELRKSLIHVHAGTVLGGIDNVFTNLKPSSVVSREDLGSGGSDHHALATIFEVDTGGYQHPAVPSQDAGYSEEILGGLRKGFPGDDWGEFWCGLEHTDVSYNPVGGSGRIFDSKKVSTPDWCCRYCQRSSSCKAFRFEGIPGSNTTRCTFLTDYEPGLKDANYSFVASGLAAEWAIQSLPVFISLALCLPWSAASARILVWQFYKVPALGLCSPPKFLHL</sequence>
<dbReference type="GO" id="GO:0003824">
    <property type="term" value="F:catalytic activity"/>
    <property type="evidence" value="ECO:0007669"/>
    <property type="project" value="InterPro"/>
</dbReference>
<dbReference type="InterPro" id="IPR036691">
    <property type="entry name" value="Endo/exonu/phosph_ase_sf"/>
</dbReference>
<dbReference type="SUPFAM" id="SSF56219">
    <property type="entry name" value="DNase I-like"/>
    <property type="match status" value="1"/>
</dbReference>
<gene>
    <name evidence="3" type="ORF">AK812_SmicGene37757</name>
</gene>
<feature type="domain" description="Endonuclease/exonuclease/phosphatase" evidence="2">
    <location>
        <begin position="245"/>
        <end position="450"/>
    </location>
</feature>
<dbReference type="InterPro" id="IPR005135">
    <property type="entry name" value="Endo/exonuclease/phosphatase"/>
</dbReference>
<keyword evidence="1" id="KW-1133">Transmembrane helix</keyword>
<name>A0A1Q9CFE7_SYMMI</name>
<protein>
    <recommendedName>
        <fullName evidence="2">Endonuclease/exonuclease/phosphatase domain-containing protein</fullName>
    </recommendedName>
</protein>
<accession>A0A1Q9CFE7</accession>
<comment type="caution">
    <text evidence="3">The sequence shown here is derived from an EMBL/GenBank/DDBJ whole genome shotgun (WGS) entry which is preliminary data.</text>
</comment>
<evidence type="ECO:0000313" key="4">
    <source>
        <dbReference type="Proteomes" id="UP000186817"/>
    </source>
</evidence>
<dbReference type="Proteomes" id="UP000186817">
    <property type="component" value="Unassembled WGS sequence"/>
</dbReference>
<dbReference type="Gene3D" id="3.60.10.10">
    <property type="entry name" value="Endonuclease/exonuclease/phosphatase"/>
    <property type="match status" value="1"/>
</dbReference>
<evidence type="ECO:0000256" key="1">
    <source>
        <dbReference type="SAM" id="Phobius"/>
    </source>
</evidence>